<keyword evidence="3" id="KW-0589">Pheromone response</keyword>
<feature type="transmembrane region" description="Helical" evidence="10">
    <location>
        <begin position="112"/>
        <end position="133"/>
    </location>
</feature>
<evidence type="ECO:0000256" key="6">
    <source>
        <dbReference type="ARBA" id="ARBA00023040"/>
    </source>
</evidence>
<dbReference type="EMBL" id="CP119892">
    <property type="protein sequence ID" value="WFD25356.1"/>
    <property type="molecule type" value="Genomic_DNA"/>
</dbReference>
<proteinExistence type="inferred from homology"/>
<dbReference type="PANTHER" id="PTHR28097:SF1">
    <property type="entry name" value="PHEROMONE A FACTOR RECEPTOR"/>
    <property type="match status" value="1"/>
</dbReference>
<feature type="transmembrane region" description="Helical" evidence="10">
    <location>
        <begin position="6"/>
        <end position="23"/>
    </location>
</feature>
<feature type="transmembrane region" description="Helical" evidence="10">
    <location>
        <begin position="270"/>
        <end position="287"/>
    </location>
</feature>
<comment type="similarity">
    <text evidence="2">Belongs to the G-protein coupled receptor 4 family.</text>
</comment>
<keyword evidence="12" id="KW-1185">Reference proteome</keyword>
<evidence type="ECO:0000313" key="12">
    <source>
        <dbReference type="Proteomes" id="UP001213623"/>
    </source>
</evidence>
<gene>
    <name evidence="11" type="ORF">MNAN1_000322b</name>
</gene>
<dbReference type="Proteomes" id="UP001213623">
    <property type="component" value="Chromosome 1"/>
</dbReference>
<sequence length="388" mass="43570">MLQSSIAYIFCSFLSLILLWPLVPSHWRARNSGITLIIFWTSLGNIVQAASAISLLNATNVVNPEWCDFAGTIRYMWGIGACSGNLLLLRRLAIIASPHSKPIDPTRKSKIFISELAIGVIIPVLQIPLHLTVQGHRINEIINFGCLAPIYPSVLSIILVLCYMLLINLICAMYGSIAVYHLFKRREEMNSLLNMKTPGTSTIQFLKLTALGVFQSSLWLPLSLAFTIVNVVKSGVLPYQGWNIVHMHFNTVKLIDPRMIPSEELVLLELSRWMGPVTAVCLFLFFGTKKHMWTRLKDSCMYAIDRISGRVNIHQGEHVHNNQLFAQESDETTDDNTVKRIDDLESQEIGYETIVGMPADCKETTVSMSTISMSPESIDQDSFKDKII</sequence>
<evidence type="ECO:0000256" key="7">
    <source>
        <dbReference type="ARBA" id="ARBA00023136"/>
    </source>
</evidence>
<dbReference type="GO" id="GO:0005886">
    <property type="term" value="C:plasma membrane"/>
    <property type="evidence" value="ECO:0007669"/>
    <property type="project" value="TreeGrafter"/>
</dbReference>
<keyword evidence="6" id="KW-0297">G-protein coupled receptor</keyword>
<feature type="transmembrane region" description="Helical" evidence="10">
    <location>
        <begin position="75"/>
        <end position="92"/>
    </location>
</feature>
<evidence type="ECO:0000256" key="9">
    <source>
        <dbReference type="ARBA" id="ARBA00023224"/>
    </source>
</evidence>
<dbReference type="Pfam" id="PF02076">
    <property type="entry name" value="STE3"/>
    <property type="match status" value="1"/>
</dbReference>
<reference evidence="11" key="1">
    <citation type="submission" date="2023-03" db="EMBL/GenBank/DDBJ databases">
        <title>Mating type loci evolution in Malassezia.</title>
        <authorList>
            <person name="Coelho M.A."/>
        </authorList>
    </citation>
    <scope>NUCLEOTIDE SEQUENCE</scope>
    <source>
        <strain evidence="11">CBS 9557</strain>
    </source>
</reference>
<protein>
    <submittedName>
        <fullName evidence="11">Uncharacterized protein</fullName>
    </submittedName>
</protein>
<accession>A0AAF0J0T8</accession>
<evidence type="ECO:0000256" key="3">
    <source>
        <dbReference type="ARBA" id="ARBA00022507"/>
    </source>
</evidence>
<evidence type="ECO:0000256" key="1">
    <source>
        <dbReference type="ARBA" id="ARBA00004141"/>
    </source>
</evidence>
<keyword evidence="4 10" id="KW-0812">Transmembrane</keyword>
<evidence type="ECO:0000313" key="11">
    <source>
        <dbReference type="EMBL" id="WFD25356.1"/>
    </source>
</evidence>
<dbReference type="GO" id="GO:0000750">
    <property type="term" value="P:pheromone-dependent signal transduction involved in conjugation with cellular fusion"/>
    <property type="evidence" value="ECO:0007669"/>
    <property type="project" value="TreeGrafter"/>
</dbReference>
<dbReference type="PRINTS" id="PR00899">
    <property type="entry name" value="GPCRSTE3"/>
</dbReference>
<dbReference type="PANTHER" id="PTHR28097">
    <property type="entry name" value="PHEROMONE A FACTOR RECEPTOR"/>
    <property type="match status" value="1"/>
</dbReference>
<evidence type="ECO:0000256" key="2">
    <source>
        <dbReference type="ARBA" id="ARBA00011085"/>
    </source>
</evidence>
<evidence type="ECO:0000256" key="8">
    <source>
        <dbReference type="ARBA" id="ARBA00023170"/>
    </source>
</evidence>
<keyword evidence="9" id="KW-0807">Transducer</keyword>
<keyword evidence="5 10" id="KW-1133">Transmembrane helix</keyword>
<keyword evidence="8" id="KW-0675">Receptor</keyword>
<organism evidence="11 12">
    <name type="scientific">Malassezia nana</name>
    <dbReference type="NCBI Taxonomy" id="180528"/>
    <lineage>
        <taxon>Eukaryota</taxon>
        <taxon>Fungi</taxon>
        <taxon>Dikarya</taxon>
        <taxon>Basidiomycota</taxon>
        <taxon>Ustilaginomycotina</taxon>
        <taxon>Malasseziomycetes</taxon>
        <taxon>Malasseziales</taxon>
        <taxon>Malasseziaceae</taxon>
        <taxon>Malassezia</taxon>
    </lineage>
</organism>
<feature type="transmembrane region" description="Helical" evidence="10">
    <location>
        <begin position="35"/>
        <end position="55"/>
    </location>
</feature>
<comment type="subcellular location">
    <subcellularLocation>
        <location evidence="1">Membrane</location>
        <topology evidence="1">Multi-pass membrane protein</topology>
    </subcellularLocation>
</comment>
<dbReference type="GO" id="GO:0004932">
    <property type="term" value="F:mating-type factor pheromone receptor activity"/>
    <property type="evidence" value="ECO:0007669"/>
    <property type="project" value="InterPro"/>
</dbReference>
<dbReference type="AlphaFoldDB" id="A0AAF0J0T8"/>
<feature type="transmembrane region" description="Helical" evidence="10">
    <location>
        <begin position="204"/>
        <end position="229"/>
    </location>
</feature>
<feature type="transmembrane region" description="Helical" evidence="10">
    <location>
        <begin position="153"/>
        <end position="183"/>
    </location>
</feature>
<evidence type="ECO:0000256" key="5">
    <source>
        <dbReference type="ARBA" id="ARBA00022989"/>
    </source>
</evidence>
<evidence type="ECO:0000256" key="4">
    <source>
        <dbReference type="ARBA" id="ARBA00022692"/>
    </source>
</evidence>
<keyword evidence="7 10" id="KW-0472">Membrane</keyword>
<dbReference type="InterPro" id="IPR001499">
    <property type="entry name" value="GPCR_STE3"/>
</dbReference>
<evidence type="ECO:0000256" key="10">
    <source>
        <dbReference type="SAM" id="Phobius"/>
    </source>
</evidence>
<name>A0AAF0J0T8_9BASI</name>